<dbReference type="HOGENOM" id="CLU_085317_0_0_10"/>
<name>C9MNU9_9BACT</name>
<keyword evidence="1" id="KW-0378">Hydrolase</keyword>
<organism evidence="1 2">
    <name type="scientific">Prevotella veroralis F0319</name>
    <dbReference type="NCBI Taxonomy" id="649761"/>
    <lineage>
        <taxon>Bacteria</taxon>
        <taxon>Pseudomonadati</taxon>
        <taxon>Bacteroidota</taxon>
        <taxon>Bacteroidia</taxon>
        <taxon>Bacteroidales</taxon>
        <taxon>Prevotellaceae</taxon>
        <taxon>Prevotella</taxon>
    </lineage>
</organism>
<evidence type="ECO:0000313" key="2">
    <source>
        <dbReference type="Proteomes" id="UP000003327"/>
    </source>
</evidence>
<keyword evidence="1" id="KW-0255">Endonuclease</keyword>
<sequence>MGNILTAITAIVGNSLELSGNALGEIQNRVNQMGAALEDYVKNAFADCIGKDQRTINSLRNSTFSYLGNNTNPPDAMLKGSDAIEIKKVESAKNTLQFNSSYPKNKLSSGNPKISVKCKNCEEWNTKDMIYVVGHVEESILHNIFFVYGDVYCDAHNVYENVENTIKECVQSLDGIESSETRELGRVNKVDHLGISSLRVRGMWVIASPFKQFEYLYEDKAKEEGYSFRLIAIIPVDKYDTFKNKSDFETFCMDHAVVVNDEDIPDPQNPAEMIKCKVVIYKVQ</sequence>
<dbReference type="AlphaFoldDB" id="C9MNU9"/>
<dbReference type="GO" id="GO:0009307">
    <property type="term" value="P:DNA restriction-modification system"/>
    <property type="evidence" value="ECO:0007669"/>
    <property type="project" value="InterPro"/>
</dbReference>
<dbReference type="EMBL" id="ACVA01000031">
    <property type="protein sequence ID" value="EEX18752.1"/>
    <property type="molecule type" value="Genomic_DNA"/>
</dbReference>
<keyword evidence="1" id="KW-0540">Nuclease</keyword>
<dbReference type="REBASE" id="42467">
    <property type="entry name" value="Pve319ORF1285P"/>
</dbReference>
<dbReference type="eggNOG" id="ENOG502Z9W2">
    <property type="taxonomic scope" value="Bacteria"/>
</dbReference>
<proteinExistence type="predicted"/>
<keyword evidence="2" id="KW-1185">Reference proteome</keyword>
<dbReference type="STRING" id="649761.HMPREF0973_01287"/>
<protein>
    <submittedName>
        <fullName evidence="1">NgoPII restriction endonuclease</fullName>
    </submittedName>
</protein>
<accession>C9MNU9</accession>
<dbReference type="GO" id="GO:0009036">
    <property type="term" value="F:type II site-specific deoxyribonuclease activity"/>
    <property type="evidence" value="ECO:0007669"/>
    <property type="project" value="InterPro"/>
</dbReference>
<evidence type="ECO:0000313" key="1">
    <source>
        <dbReference type="EMBL" id="EEX18752.1"/>
    </source>
</evidence>
<dbReference type="Pfam" id="PF09521">
    <property type="entry name" value="RE_NgoPII"/>
    <property type="match status" value="1"/>
</dbReference>
<dbReference type="RefSeq" id="WP_004382944.1">
    <property type="nucleotide sequence ID" value="NZ_GG698713.1"/>
</dbReference>
<reference evidence="1 2" key="1">
    <citation type="submission" date="2009-09" db="EMBL/GenBank/DDBJ databases">
        <authorList>
            <person name="Weinstock G."/>
            <person name="Sodergren E."/>
            <person name="Clifton S."/>
            <person name="Fulton L."/>
            <person name="Fulton B."/>
            <person name="Courtney L."/>
            <person name="Fronick C."/>
            <person name="Harrison M."/>
            <person name="Strong C."/>
            <person name="Farmer C."/>
            <person name="Delahaunty K."/>
            <person name="Markovic C."/>
            <person name="Hall O."/>
            <person name="Minx P."/>
            <person name="Tomlinson C."/>
            <person name="Mitreva M."/>
            <person name="Nelson J."/>
            <person name="Hou S."/>
            <person name="Wollam A."/>
            <person name="Pepin K.H."/>
            <person name="Johnson M."/>
            <person name="Bhonagiri V."/>
            <person name="Nash W.E."/>
            <person name="Warren W."/>
            <person name="Chinwalla A."/>
            <person name="Mardis E.R."/>
            <person name="Wilson R.K."/>
        </authorList>
    </citation>
    <scope>NUCLEOTIDE SEQUENCE [LARGE SCALE GENOMIC DNA]</scope>
    <source>
        <strain evidence="1 2">F0319</strain>
    </source>
</reference>
<dbReference type="OrthoDB" id="8610000at2"/>
<dbReference type="InterPro" id="IPR019046">
    <property type="entry name" value="Restrct_endonuc_II_NgoPII"/>
</dbReference>
<comment type="caution">
    <text evidence="1">The sequence shown here is derived from an EMBL/GenBank/DDBJ whole genome shotgun (WGS) entry which is preliminary data.</text>
</comment>
<dbReference type="GO" id="GO:0003677">
    <property type="term" value="F:DNA binding"/>
    <property type="evidence" value="ECO:0007669"/>
    <property type="project" value="InterPro"/>
</dbReference>
<gene>
    <name evidence="1" type="ORF">HMPREF0973_01287</name>
</gene>
<dbReference type="Proteomes" id="UP000003327">
    <property type="component" value="Unassembled WGS sequence"/>
</dbReference>